<dbReference type="OrthoDB" id="961005at2"/>
<reference evidence="1 2" key="1">
    <citation type="submission" date="2019-05" db="EMBL/GenBank/DDBJ databases">
        <authorList>
            <person name="Qu J.-H."/>
        </authorList>
    </citation>
    <scope>NUCLEOTIDE SEQUENCE [LARGE SCALE GENOMIC DNA]</scope>
    <source>
        <strain evidence="1 2">NS28</strain>
    </source>
</reference>
<dbReference type="AlphaFoldDB" id="A0A5M8QC11"/>
<organism evidence="1 2">
    <name type="scientific">Dyadobacter flavalbus</name>
    <dbReference type="NCBI Taxonomy" id="2579942"/>
    <lineage>
        <taxon>Bacteria</taxon>
        <taxon>Pseudomonadati</taxon>
        <taxon>Bacteroidota</taxon>
        <taxon>Cytophagia</taxon>
        <taxon>Cytophagales</taxon>
        <taxon>Spirosomataceae</taxon>
        <taxon>Dyadobacter</taxon>
    </lineage>
</organism>
<evidence type="ECO:0000313" key="1">
    <source>
        <dbReference type="EMBL" id="KAA6432623.1"/>
    </source>
</evidence>
<comment type="caution">
    <text evidence="1">The sequence shown here is derived from an EMBL/GenBank/DDBJ whole genome shotgun (WGS) entry which is preliminary data.</text>
</comment>
<evidence type="ECO:0000313" key="2">
    <source>
        <dbReference type="Proteomes" id="UP000323994"/>
    </source>
</evidence>
<proteinExistence type="predicted"/>
<sequence length="93" mass="10913">MTLEENKALYEVSFPICGLGNRMSEQLERPLSYSGYGLPSLIFMFKLWYKTNEGCGFWTSIYDLYLNNHTISEEQIMKVFIEYNIVPFSFSRA</sequence>
<accession>A0A5M8QC11</accession>
<dbReference type="RefSeq" id="WP_139014354.1">
    <property type="nucleotide sequence ID" value="NZ_VBSN01000071.1"/>
</dbReference>
<dbReference type="EMBL" id="VBSN01000071">
    <property type="protein sequence ID" value="KAA6432623.1"/>
    <property type="molecule type" value="Genomic_DNA"/>
</dbReference>
<dbReference type="Proteomes" id="UP000323994">
    <property type="component" value="Unassembled WGS sequence"/>
</dbReference>
<protein>
    <submittedName>
        <fullName evidence="1">Uncharacterized protein</fullName>
    </submittedName>
</protein>
<name>A0A5M8QC11_9BACT</name>
<keyword evidence="2" id="KW-1185">Reference proteome</keyword>
<gene>
    <name evidence="1" type="ORF">FEM33_23145</name>
</gene>